<dbReference type="InterPro" id="IPR053066">
    <property type="entry name" value="ADGR_G7"/>
</dbReference>
<dbReference type="PANTHER" id="PTHR47767">
    <property type="entry name" value="ADHESION G PROTEIN-COUPLED RECEPTOR G7"/>
    <property type="match status" value="1"/>
</dbReference>
<dbReference type="OrthoDB" id="6134459at2759"/>
<dbReference type="InterPro" id="IPR000203">
    <property type="entry name" value="GPS"/>
</dbReference>
<name>A0A0M0J6F3_9EUKA</name>
<evidence type="ECO:0000313" key="10">
    <source>
        <dbReference type="Proteomes" id="UP000037460"/>
    </source>
</evidence>
<keyword evidence="5" id="KW-1015">Disulfide bond</keyword>
<evidence type="ECO:0000259" key="8">
    <source>
        <dbReference type="PROSITE" id="PS50221"/>
    </source>
</evidence>
<feature type="transmembrane region" description="Helical" evidence="7">
    <location>
        <begin position="385"/>
        <end position="413"/>
    </location>
</feature>
<keyword evidence="4 7" id="KW-0472">Membrane</keyword>
<evidence type="ECO:0000256" key="7">
    <source>
        <dbReference type="SAM" id="Phobius"/>
    </source>
</evidence>
<keyword evidence="2 7" id="KW-0812">Transmembrane</keyword>
<evidence type="ECO:0000256" key="2">
    <source>
        <dbReference type="ARBA" id="ARBA00022692"/>
    </source>
</evidence>
<gene>
    <name evidence="9" type="ORF">Ctob_008252</name>
</gene>
<dbReference type="GO" id="GO:0016020">
    <property type="term" value="C:membrane"/>
    <property type="evidence" value="ECO:0007669"/>
    <property type="project" value="UniProtKB-SubCell"/>
</dbReference>
<evidence type="ECO:0000313" key="9">
    <source>
        <dbReference type="EMBL" id="KOO22186.1"/>
    </source>
</evidence>
<keyword evidence="10" id="KW-1185">Reference proteome</keyword>
<feature type="domain" description="GAIN-B" evidence="8">
    <location>
        <begin position="114"/>
        <end position="327"/>
    </location>
</feature>
<evidence type="ECO:0000256" key="6">
    <source>
        <dbReference type="SAM" id="MobiDB-lite"/>
    </source>
</evidence>
<feature type="transmembrane region" description="Helical" evidence="7">
    <location>
        <begin position="531"/>
        <end position="556"/>
    </location>
</feature>
<keyword evidence="3 7" id="KW-1133">Transmembrane helix</keyword>
<evidence type="ECO:0000256" key="5">
    <source>
        <dbReference type="ARBA" id="ARBA00023157"/>
    </source>
</evidence>
<dbReference type="Proteomes" id="UP000037460">
    <property type="component" value="Unassembled WGS sequence"/>
</dbReference>
<dbReference type="EMBL" id="JWZX01003303">
    <property type="protein sequence ID" value="KOO22186.1"/>
    <property type="molecule type" value="Genomic_DNA"/>
</dbReference>
<dbReference type="PROSITE" id="PS50221">
    <property type="entry name" value="GAIN_B"/>
    <property type="match status" value="1"/>
</dbReference>
<protein>
    <recommendedName>
        <fullName evidence="8">GAIN-B domain-containing protein</fullName>
    </recommendedName>
</protein>
<evidence type="ECO:0000256" key="3">
    <source>
        <dbReference type="ARBA" id="ARBA00022989"/>
    </source>
</evidence>
<dbReference type="Pfam" id="PF01825">
    <property type="entry name" value="GPS"/>
    <property type="match status" value="1"/>
</dbReference>
<dbReference type="SMART" id="SM00303">
    <property type="entry name" value="GPS"/>
    <property type="match status" value="1"/>
</dbReference>
<evidence type="ECO:0000256" key="1">
    <source>
        <dbReference type="ARBA" id="ARBA00004370"/>
    </source>
</evidence>
<accession>A0A0M0J6F3</accession>
<dbReference type="InterPro" id="IPR057244">
    <property type="entry name" value="GAIN_B"/>
</dbReference>
<comment type="subcellular location">
    <subcellularLocation>
        <location evidence="1">Membrane</location>
    </subcellularLocation>
</comment>
<reference evidence="10" key="1">
    <citation type="journal article" date="2015" name="PLoS Genet.">
        <title>Genome Sequence and Transcriptome Analyses of Chrysochromulina tobin: Metabolic Tools for Enhanced Algal Fitness in the Prominent Order Prymnesiales (Haptophyceae).</title>
        <authorList>
            <person name="Hovde B.T."/>
            <person name="Deodato C.R."/>
            <person name="Hunsperger H.M."/>
            <person name="Ryken S.A."/>
            <person name="Yost W."/>
            <person name="Jha R.K."/>
            <person name="Patterson J."/>
            <person name="Monnat R.J. Jr."/>
            <person name="Barlow S.B."/>
            <person name="Starkenburg S.R."/>
            <person name="Cattolico R.A."/>
        </authorList>
    </citation>
    <scope>NUCLEOTIDE SEQUENCE</scope>
    <source>
        <strain evidence="10">CCMP291</strain>
    </source>
</reference>
<proteinExistence type="predicted"/>
<evidence type="ECO:0000256" key="4">
    <source>
        <dbReference type="ARBA" id="ARBA00023136"/>
    </source>
</evidence>
<comment type="caution">
    <text evidence="9">The sequence shown here is derived from an EMBL/GenBank/DDBJ whole genome shotgun (WGS) entry which is preliminary data.</text>
</comment>
<organism evidence="9 10">
    <name type="scientific">Chrysochromulina tobinii</name>
    <dbReference type="NCBI Taxonomy" id="1460289"/>
    <lineage>
        <taxon>Eukaryota</taxon>
        <taxon>Haptista</taxon>
        <taxon>Haptophyta</taxon>
        <taxon>Prymnesiophyceae</taxon>
        <taxon>Prymnesiales</taxon>
        <taxon>Chrysochromulinaceae</taxon>
        <taxon>Chrysochromulina</taxon>
    </lineage>
</organism>
<dbReference type="InterPro" id="IPR046338">
    <property type="entry name" value="GAIN_dom_sf"/>
</dbReference>
<feature type="region of interest" description="Disordered" evidence="6">
    <location>
        <begin position="185"/>
        <end position="222"/>
    </location>
</feature>
<feature type="transmembrane region" description="Helical" evidence="7">
    <location>
        <begin position="434"/>
        <end position="455"/>
    </location>
</feature>
<dbReference type="Gene3D" id="2.60.220.50">
    <property type="match status" value="1"/>
</dbReference>
<sequence length="565" mass="58409">MEVLAFITVGIGALPLGGDDVSDEATAEDLAAATATAATELAAVLATVQQLDTVAAQAVTSGLSALFGLMSASDGSPSSASASEQISAAVEQMARAATAAALATTAVPSSGIAEPVVLSSPNLNMTINVRSASALAAEPISCDSGTGVAAAVSVPTDLINVIPGLDQSVPVAAVLHTSRVNLHGGLGGSGAAERRRQRRRRRLTSESMSPGHPAGNGTAAGPTISIKISQQGTELVVKDAATPIIISLAYQSPAAAAGRLPCVGRPDSLSDAARACATTVECRFWNETEDSWSTNGCATTMGADGSVGCSCTHLTEFIAFEFPTTVEELREVALGAVAFVSLESSAFECALDPARSWRTPTPLAVDNVTGLPQEEAGPAVVINPVAIIISATLTAVICIPVGLIFGWVFDPIILVNASLTFTWKNKDWASVRKILLGWTLSLMLFAIMCFTFVLYGCQLFEPQDWVGDDGGGDNNSSVGSNDGLAVVRTIPLIKQAGNPVELIISWLLSCFQRFVLLEPSLILANKGLPMLFASAFCANCCGNAIIESVSLLFVIMTEFVKSMSN</sequence>
<dbReference type="AlphaFoldDB" id="A0A0M0J6F3"/>